<evidence type="ECO:0000313" key="3">
    <source>
        <dbReference type="Proteomes" id="UP000002033"/>
    </source>
</evidence>
<reference evidence="3" key="1">
    <citation type="journal article" date="2011" name="J. Bacteriol.">
        <title>Genome sequences of eight morphologically diverse alphaproteobacteria.</title>
        <authorList>
            <consortium name="US DOE Joint Genome Institute"/>
            <person name="Brown P.J."/>
            <person name="Kysela D.T."/>
            <person name="Buechlein A."/>
            <person name="Hemmerich C."/>
            <person name="Brun Y.V."/>
        </authorList>
    </citation>
    <scope>NUCLEOTIDE SEQUENCE [LARGE SCALE GENOMIC DNA]</scope>
    <source>
        <strain evidence="3">ATCC 51888 / DSM 1869 / NCIB 11706 / TK 0415</strain>
    </source>
</reference>
<dbReference type="EMBL" id="CP002083">
    <property type="protein sequence ID" value="ADJ24780.1"/>
    <property type="molecule type" value="Genomic_DNA"/>
</dbReference>
<name>D8JVC6_HYPDA</name>
<dbReference type="AlphaFoldDB" id="D8JVC6"/>
<dbReference type="OrthoDB" id="7914384at2"/>
<evidence type="ECO:0000313" key="2">
    <source>
        <dbReference type="EMBL" id="ADJ24780.1"/>
    </source>
</evidence>
<evidence type="ECO:0000256" key="1">
    <source>
        <dbReference type="SAM" id="MobiDB-lite"/>
    </source>
</evidence>
<organism evidence="2 3">
    <name type="scientific">Hyphomicrobium denitrificans (strain ATCC 51888 / DSM 1869 / NCIMB 11706 / TK 0415)</name>
    <dbReference type="NCBI Taxonomy" id="582899"/>
    <lineage>
        <taxon>Bacteria</taxon>
        <taxon>Pseudomonadati</taxon>
        <taxon>Pseudomonadota</taxon>
        <taxon>Alphaproteobacteria</taxon>
        <taxon>Hyphomicrobiales</taxon>
        <taxon>Hyphomicrobiaceae</taxon>
        <taxon>Hyphomicrobium</taxon>
    </lineage>
</organism>
<dbReference type="HOGENOM" id="CLU_1382489_0_0_5"/>
<feature type="compositionally biased region" description="Basic and acidic residues" evidence="1">
    <location>
        <begin position="155"/>
        <end position="179"/>
    </location>
</feature>
<dbReference type="STRING" id="582899.Hden_2985"/>
<sequence>MGKRGPRGKSPELESAQGFPGRRKGKTKAVLARQSEPEIADETDIQDDVPDSRFVQPPPYLISKAERIVWSEIMGGPNARAWFKFSDHAVIARYCQLSAVYRRLTKSLPKPTYKTKGTAGGDIIKRNPAFDQMLALSREMRAIEQLIAGNPDSRLNLEKKGLKPGEKTPNGDKPDEPSKPGKPTGPLGVLKASHKMN</sequence>
<keyword evidence="3" id="KW-1185">Reference proteome</keyword>
<dbReference type="KEGG" id="hdn:Hden_2985"/>
<dbReference type="Proteomes" id="UP000002033">
    <property type="component" value="Chromosome"/>
</dbReference>
<proteinExistence type="predicted"/>
<feature type="region of interest" description="Disordered" evidence="1">
    <location>
        <begin position="1"/>
        <end position="52"/>
    </location>
</feature>
<gene>
    <name evidence="2" type="ordered locus">Hden_2985</name>
</gene>
<dbReference type="Pfam" id="PF05119">
    <property type="entry name" value="Terminase_4"/>
    <property type="match status" value="1"/>
</dbReference>
<feature type="region of interest" description="Disordered" evidence="1">
    <location>
        <begin position="153"/>
        <end position="197"/>
    </location>
</feature>
<accession>D8JVC6</accession>
<dbReference type="InterPro" id="IPR006448">
    <property type="entry name" value="Phage_term_ssu_P27"/>
</dbReference>
<evidence type="ECO:0008006" key="4">
    <source>
        <dbReference type="Google" id="ProtNLM"/>
    </source>
</evidence>
<protein>
    <recommendedName>
        <fullName evidence="4">Terminase small subunit</fullName>
    </recommendedName>
</protein>
<feature type="compositionally biased region" description="Acidic residues" evidence="1">
    <location>
        <begin position="38"/>
        <end position="49"/>
    </location>
</feature>